<gene>
    <name evidence="1" type="ORF">ABK905_12360</name>
</gene>
<dbReference type="AlphaFoldDB" id="A0AAU7QG50"/>
<proteinExistence type="predicted"/>
<dbReference type="EMBL" id="CP157947">
    <property type="protein sequence ID" value="XBS71622.1"/>
    <property type="molecule type" value="Genomic_DNA"/>
</dbReference>
<name>A0AAU7QG50_9GAMM</name>
<protein>
    <submittedName>
        <fullName evidence="1">Uncharacterized protein</fullName>
    </submittedName>
</protein>
<evidence type="ECO:0000313" key="1">
    <source>
        <dbReference type="EMBL" id="XBS71622.1"/>
    </source>
</evidence>
<sequence>MPIIRPSAVDTSVIASVSAVPFSSSGHCCKTEAKSKTIAPSLRTHKKYPKNDR</sequence>
<accession>A0AAU7QG50</accession>
<reference evidence="1" key="1">
    <citation type="submission" date="2024-06" db="EMBL/GenBank/DDBJ databases">
        <authorList>
            <person name="Coelho C."/>
            <person name="Bento M."/>
            <person name="Garcia E."/>
            <person name="Camelo A."/>
            <person name="Brandao I."/>
            <person name="Espirito Santo C."/>
            <person name="Trovao J."/>
            <person name="Verissimo A."/>
            <person name="Costa J."/>
            <person name="Tiago I."/>
        </authorList>
    </citation>
    <scope>NUCLEOTIDE SEQUENCE</scope>
    <source>
        <strain evidence="1">KWT182</strain>
    </source>
</reference>
<organism evidence="1">
    <name type="scientific">Acerihabitans sp. KWT182</name>
    <dbReference type="NCBI Taxonomy" id="3157919"/>
    <lineage>
        <taxon>Bacteria</taxon>
        <taxon>Pseudomonadati</taxon>
        <taxon>Pseudomonadota</taxon>
        <taxon>Gammaproteobacteria</taxon>
        <taxon>Enterobacterales</taxon>
        <taxon>Pectobacteriaceae</taxon>
        <taxon>Acerihabitans</taxon>
    </lineage>
</organism>